<evidence type="ECO:0000259" key="9">
    <source>
        <dbReference type="Pfam" id="PF02840"/>
    </source>
</evidence>
<dbReference type="Pfam" id="PF08799">
    <property type="entry name" value="PRP4"/>
    <property type="match status" value="1"/>
</dbReference>
<protein>
    <recommendedName>
        <fullName evidence="3">Pre-mRNA-splicing factor 18</fullName>
    </recommendedName>
</protein>
<comment type="similarity">
    <text evidence="2">Belongs to the PRP18 family.</text>
</comment>
<feature type="region of interest" description="Disordered" evidence="8">
    <location>
        <begin position="54"/>
        <end position="83"/>
    </location>
</feature>
<dbReference type="Pfam" id="PF02840">
    <property type="entry name" value="Prp18"/>
    <property type="match status" value="1"/>
</dbReference>
<dbReference type="OrthoDB" id="10261918at2759"/>
<sequence>MDFASLMKAQIAKPKDSDNTPSKYIRRGDIEAQRREAYAKEQADLEAARLARLEKKRKRDDEEAERQYVQQEKKKRLAEESRQRREAEAAEIEAQRRKRLGLLELKPVEPETLSDDVPEEQLREQLHAMDEPRVLFGETHAQRLKRWRALVEAQKRLNMTDGPIPTTLELVEEKDMKLPAELPKDKDDRLYVHRQLASYFDLVLSEWDTALRRRTREVRESLAGRQAYGHYTAAVSNLVPLFRKLEANELPDDILKPILEIVNLAQSKRYVDANDAYLRLSIGNTAWPIGVTMVGIHERSAREKLHEDGVSAHIMSDESTRKMIQGIKRSLTFAQTRWPPDELGQLMG</sequence>
<proteinExistence type="inferred from homology"/>
<dbReference type="InterPro" id="IPR014906">
    <property type="entry name" value="PRP4-like"/>
</dbReference>
<dbReference type="Proteomes" id="UP000503462">
    <property type="component" value="Chromosome 1"/>
</dbReference>
<evidence type="ECO:0000256" key="1">
    <source>
        <dbReference type="ARBA" id="ARBA00004123"/>
    </source>
</evidence>
<evidence type="ECO:0000256" key="7">
    <source>
        <dbReference type="ARBA" id="ARBA00023242"/>
    </source>
</evidence>
<dbReference type="Gene3D" id="4.10.280.110">
    <property type="entry name" value="Pre-mRNA processing factor 4 domain"/>
    <property type="match status" value="1"/>
</dbReference>
<dbReference type="InterPro" id="IPR004098">
    <property type="entry name" value="Prp18"/>
</dbReference>
<dbReference type="GO" id="GO:0046540">
    <property type="term" value="C:U4/U6 x U5 tri-snRNP complex"/>
    <property type="evidence" value="ECO:0007669"/>
    <property type="project" value="TreeGrafter"/>
</dbReference>
<dbReference type="InterPro" id="IPR039979">
    <property type="entry name" value="PRPF18"/>
</dbReference>
<gene>
    <name evidence="11" type="ORF">AMS68_002094</name>
</gene>
<feature type="domain" description="Prp18" evidence="9">
    <location>
        <begin position="198"/>
        <end position="339"/>
    </location>
</feature>
<dbReference type="SUPFAM" id="SSF47938">
    <property type="entry name" value="Functional domain of the splicing factor Prp18"/>
    <property type="match status" value="1"/>
</dbReference>
<evidence type="ECO:0000256" key="4">
    <source>
        <dbReference type="ARBA" id="ARBA00022664"/>
    </source>
</evidence>
<keyword evidence="12" id="KW-1185">Reference proteome</keyword>
<dbReference type="GO" id="GO:0000350">
    <property type="term" value="P:generation of catalytic spliceosome for second transesterification step"/>
    <property type="evidence" value="ECO:0007669"/>
    <property type="project" value="TreeGrafter"/>
</dbReference>
<keyword evidence="5" id="KW-0747">Spliceosome</keyword>
<name>A0A6H0XP92_9PEZI</name>
<dbReference type="GO" id="GO:0071021">
    <property type="term" value="C:U2-type post-spliceosomal complex"/>
    <property type="evidence" value="ECO:0007669"/>
    <property type="project" value="TreeGrafter"/>
</dbReference>
<evidence type="ECO:0000313" key="11">
    <source>
        <dbReference type="EMBL" id="QIW96576.1"/>
    </source>
</evidence>
<comment type="subcellular location">
    <subcellularLocation>
        <location evidence="1">Nucleus</location>
    </subcellularLocation>
</comment>
<feature type="domain" description="Pre-mRNA processing factor 4 (PRP4)-like" evidence="10">
    <location>
        <begin position="123"/>
        <end position="150"/>
    </location>
</feature>
<keyword evidence="6" id="KW-0508">mRNA splicing</keyword>
<dbReference type="FunFam" id="1.20.940.10:FF:000008">
    <property type="entry name" value="Related to potassium channel regulatory factor"/>
    <property type="match status" value="1"/>
</dbReference>
<evidence type="ECO:0000313" key="12">
    <source>
        <dbReference type="Proteomes" id="UP000503462"/>
    </source>
</evidence>
<evidence type="ECO:0000256" key="3">
    <source>
        <dbReference type="ARBA" id="ARBA00018242"/>
    </source>
</evidence>
<keyword evidence="7" id="KW-0539">Nucleus</keyword>
<organism evidence="11 12">
    <name type="scientific">Peltaster fructicola</name>
    <dbReference type="NCBI Taxonomy" id="286661"/>
    <lineage>
        <taxon>Eukaryota</taxon>
        <taxon>Fungi</taxon>
        <taxon>Dikarya</taxon>
        <taxon>Ascomycota</taxon>
        <taxon>Pezizomycotina</taxon>
        <taxon>Dothideomycetes</taxon>
        <taxon>Dothideomycetes incertae sedis</taxon>
        <taxon>Peltaster</taxon>
    </lineage>
</organism>
<dbReference type="Gene3D" id="1.20.940.10">
    <property type="entry name" value="Functional domain of the splicing factor Prp18"/>
    <property type="match status" value="1"/>
</dbReference>
<dbReference type="PANTHER" id="PTHR13007">
    <property type="entry name" value="PRE-MRNA SPLICING FACTOR-RELATED"/>
    <property type="match status" value="1"/>
</dbReference>
<dbReference type="AlphaFoldDB" id="A0A6H0XP92"/>
<evidence type="ECO:0000256" key="6">
    <source>
        <dbReference type="ARBA" id="ARBA00023187"/>
    </source>
</evidence>
<dbReference type="SUPFAM" id="SSF158230">
    <property type="entry name" value="PRP4-like"/>
    <property type="match status" value="1"/>
</dbReference>
<keyword evidence="4" id="KW-0507">mRNA processing</keyword>
<evidence type="ECO:0000256" key="2">
    <source>
        <dbReference type="ARBA" id="ARBA00008137"/>
    </source>
</evidence>
<dbReference type="InterPro" id="IPR036285">
    <property type="entry name" value="PRP4-like_sf"/>
</dbReference>
<reference evidence="11 12" key="1">
    <citation type="journal article" date="2016" name="Sci. Rep.">
        <title>Peltaster fructicola genome reveals evolution from an invasive phytopathogen to an ectophytic parasite.</title>
        <authorList>
            <person name="Xu C."/>
            <person name="Chen H."/>
            <person name="Gleason M.L."/>
            <person name="Xu J.R."/>
            <person name="Liu H."/>
            <person name="Zhang R."/>
            <person name="Sun G."/>
        </authorList>
    </citation>
    <scope>NUCLEOTIDE SEQUENCE [LARGE SCALE GENOMIC DNA]</scope>
    <source>
        <strain evidence="11 12">LNHT1506</strain>
    </source>
</reference>
<evidence type="ECO:0000259" key="10">
    <source>
        <dbReference type="Pfam" id="PF08799"/>
    </source>
</evidence>
<accession>A0A6H0XP92</accession>
<evidence type="ECO:0000256" key="8">
    <source>
        <dbReference type="SAM" id="MobiDB-lite"/>
    </source>
</evidence>
<feature type="region of interest" description="Disordered" evidence="8">
    <location>
        <begin position="1"/>
        <end position="28"/>
    </location>
</feature>
<evidence type="ECO:0000256" key="5">
    <source>
        <dbReference type="ARBA" id="ARBA00022728"/>
    </source>
</evidence>
<dbReference type="GO" id="GO:0005682">
    <property type="term" value="C:U5 snRNP"/>
    <property type="evidence" value="ECO:0007669"/>
    <property type="project" value="TreeGrafter"/>
</dbReference>
<dbReference type="EMBL" id="CP051139">
    <property type="protein sequence ID" value="QIW96576.1"/>
    <property type="molecule type" value="Genomic_DNA"/>
</dbReference>
<dbReference type="PANTHER" id="PTHR13007:SF19">
    <property type="entry name" value="PRE-MRNA-SPLICING FACTOR 18"/>
    <property type="match status" value="1"/>
</dbReference>